<feature type="transmembrane region" description="Helical" evidence="6">
    <location>
        <begin position="197"/>
        <end position="221"/>
    </location>
</feature>
<dbReference type="PANTHER" id="PTHR32196">
    <property type="entry name" value="ABC TRANSPORTER PERMEASE PROTEIN YPHD-RELATED-RELATED"/>
    <property type="match status" value="1"/>
</dbReference>
<proteinExistence type="predicted"/>
<feature type="chain" id="PRO_5021804404" evidence="7">
    <location>
        <begin position="20"/>
        <end position="423"/>
    </location>
</feature>
<feature type="transmembrane region" description="Helical" evidence="6">
    <location>
        <begin position="227"/>
        <end position="248"/>
    </location>
</feature>
<gene>
    <name evidence="8" type="primary">rbsC_2</name>
    <name evidence="8" type="ORF">V202x_30630</name>
</gene>
<keyword evidence="5 6" id="KW-0472">Membrane</keyword>
<evidence type="ECO:0000256" key="2">
    <source>
        <dbReference type="ARBA" id="ARBA00022475"/>
    </source>
</evidence>
<dbReference type="SUPFAM" id="SSF53822">
    <property type="entry name" value="Periplasmic binding protein-like I"/>
    <property type="match status" value="1"/>
</dbReference>
<dbReference type="CDD" id="cd06579">
    <property type="entry name" value="TM_PBP1_transp_AraH_like"/>
    <property type="match status" value="1"/>
</dbReference>
<keyword evidence="9" id="KW-1185">Reference proteome</keyword>
<dbReference type="GO" id="GO:0022857">
    <property type="term" value="F:transmembrane transporter activity"/>
    <property type="evidence" value="ECO:0007669"/>
    <property type="project" value="InterPro"/>
</dbReference>
<dbReference type="EMBL" id="CP037422">
    <property type="protein sequence ID" value="QDU09687.1"/>
    <property type="molecule type" value="Genomic_DNA"/>
</dbReference>
<accession>A0A517WWN5</accession>
<keyword evidence="3 6" id="KW-0812">Transmembrane</keyword>
<protein>
    <submittedName>
        <fullName evidence="8">Ribose transport system permease protein RbsC</fullName>
    </submittedName>
</protein>
<keyword evidence="4 6" id="KW-1133">Transmembrane helix</keyword>
<feature type="transmembrane region" description="Helical" evidence="6">
    <location>
        <begin position="269"/>
        <end position="289"/>
    </location>
</feature>
<evidence type="ECO:0000256" key="3">
    <source>
        <dbReference type="ARBA" id="ARBA00022692"/>
    </source>
</evidence>
<reference evidence="8 9" key="1">
    <citation type="submission" date="2019-03" db="EMBL/GenBank/DDBJ databases">
        <title>Deep-cultivation of Planctomycetes and their phenomic and genomic characterization uncovers novel biology.</title>
        <authorList>
            <person name="Wiegand S."/>
            <person name="Jogler M."/>
            <person name="Boedeker C."/>
            <person name="Pinto D."/>
            <person name="Vollmers J."/>
            <person name="Rivas-Marin E."/>
            <person name="Kohn T."/>
            <person name="Peeters S.H."/>
            <person name="Heuer A."/>
            <person name="Rast P."/>
            <person name="Oberbeckmann S."/>
            <person name="Bunk B."/>
            <person name="Jeske O."/>
            <person name="Meyerdierks A."/>
            <person name="Storesund J.E."/>
            <person name="Kallscheuer N."/>
            <person name="Luecker S."/>
            <person name="Lage O.M."/>
            <person name="Pohl T."/>
            <person name="Merkel B.J."/>
            <person name="Hornburger P."/>
            <person name="Mueller R.-W."/>
            <person name="Bruemmer F."/>
            <person name="Labrenz M."/>
            <person name="Spormann A.M."/>
            <person name="Op den Camp H."/>
            <person name="Overmann J."/>
            <person name="Amann R."/>
            <person name="Jetten M.S.M."/>
            <person name="Mascher T."/>
            <person name="Medema M.H."/>
            <person name="Devos D.P."/>
            <person name="Kaster A.-K."/>
            <person name="Ovreas L."/>
            <person name="Rohde M."/>
            <person name="Galperin M.Y."/>
            <person name="Jogler C."/>
        </authorList>
    </citation>
    <scope>NUCLEOTIDE SEQUENCE [LARGE SCALE GENOMIC DNA]</scope>
    <source>
        <strain evidence="8 9">V202</strain>
    </source>
</reference>
<evidence type="ECO:0000256" key="4">
    <source>
        <dbReference type="ARBA" id="ARBA00022989"/>
    </source>
</evidence>
<dbReference type="Proteomes" id="UP000318384">
    <property type="component" value="Chromosome"/>
</dbReference>
<dbReference type="RefSeq" id="WP_232098518.1">
    <property type="nucleotide sequence ID" value="NZ_CP037422.1"/>
</dbReference>
<feature type="transmembrane region" description="Helical" evidence="6">
    <location>
        <begin position="357"/>
        <end position="387"/>
    </location>
</feature>
<keyword evidence="7" id="KW-0732">Signal</keyword>
<dbReference type="InterPro" id="IPR028082">
    <property type="entry name" value="Peripla_BP_I"/>
</dbReference>
<evidence type="ECO:0000256" key="5">
    <source>
        <dbReference type="ARBA" id="ARBA00023136"/>
    </source>
</evidence>
<evidence type="ECO:0000256" key="7">
    <source>
        <dbReference type="SAM" id="SignalP"/>
    </source>
</evidence>
<dbReference type="InterPro" id="IPR001851">
    <property type="entry name" value="ABC_transp_permease"/>
</dbReference>
<organism evidence="8 9">
    <name type="scientific">Gimesia aquarii</name>
    <dbReference type="NCBI Taxonomy" id="2527964"/>
    <lineage>
        <taxon>Bacteria</taxon>
        <taxon>Pseudomonadati</taxon>
        <taxon>Planctomycetota</taxon>
        <taxon>Planctomycetia</taxon>
        <taxon>Planctomycetales</taxon>
        <taxon>Planctomycetaceae</taxon>
        <taxon>Gimesia</taxon>
    </lineage>
</organism>
<dbReference type="Gene3D" id="3.40.50.2300">
    <property type="match status" value="1"/>
</dbReference>
<dbReference type="Pfam" id="PF02653">
    <property type="entry name" value="BPD_transp_2"/>
    <property type="match status" value="1"/>
</dbReference>
<dbReference type="AlphaFoldDB" id="A0A517WWN5"/>
<evidence type="ECO:0000256" key="1">
    <source>
        <dbReference type="ARBA" id="ARBA00004651"/>
    </source>
</evidence>
<name>A0A517WWN5_9PLAN</name>
<evidence type="ECO:0000313" key="8">
    <source>
        <dbReference type="EMBL" id="QDU09687.1"/>
    </source>
</evidence>
<evidence type="ECO:0000256" key="6">
    <source>
        <dbReference type="SAM" id="Phobius"/>
    </source>
</evidence>
<comment type="subcellular location">
    <subcellularLocation>
        <location evidence="1">Cell membrane</location>
        <topology evidence="1">Multi-pass membrane protein</topology>
    </subcellularLocation>
</comment>
<evidence type="ECO:0000313" key="9">
    <source>
        <dbReference type="Proteomes" id="UP000318384"/>
    </source>
</evidence>
<dbReference type="GO" id="GO:0005886">
    <property type="term" value="C:plasma membrane"/>
    <property type="evidence" value="ECO:0007669"/>
    <property type="project" value="UniProtKB-SubCell"/>
</dbReference>
<feature type="transmembrane region" description="Helical" evidence="6">
    <location>
        <begin position="150"/>
        <end position="177"/>
    </location>
</feature>
<keyword evidence="2" id="KW-1003">Cell membrane</keyword>
<feature type="signal peptide" evidence="7">
    <location>
        <begin position="1"/>
        <end position="19"/>
    </location>
</feature>
<feature type="transmembrane region" description="Helical" evidence="6">
    <location>
        <begin position="318"/>
        <end position="337"/>
    </location>
</feature>
<dbReference type="PANTHER" id="PTHR32196:SF72">
    <property type="entry name" value="RIBOSE IMPORT PERMEASE PROTEIN RBSC"/>
    <property type="match status" value="1"/>
</dbReference>
<sequence length="423" mass="44644" precursor="true">MIFMLLMLVILFSSLTVKEQHPTGASAGNQVGKTILKQYGNKARVLIVTRDTKEDRAFAEAVVERLKSGGVDVLGQVNGSASDARRAIESLLAKGQSIDAIAANNVTAKWTVYDRFESVGSSKCITPTSYTWPNFLKLSNLMSVANQTSIYAIIAIGMTMVIITAGIDLSVGSLIALASVSSALFIRDYCGGAEASVMMVVLSACIGIGVCAAAGAFNGLMVTAFQIPPFIVTLGMMMMASGLSFRLAEGRSIPELPSASFWLGRGETFGLPNPVLVMIVLYLVAHFLMSRTIFGRYTYAIGGNEEAARLSGVPVKRVLLTVYTICGALAGLGGIMLTSQLSAGDPKYGLMYELEVIAAVVVGGTSLMGGQGKVFGTLIGAFIIAVIKNGMNLTDVDPFNQKIVLGAVLTAAVLIDRLKRHTV</sequence>